<dbReference type="InterPro" id="IPR017853">
    <property type="entry name" value="GH"/>
</dbReference>
<dbReference type="EMBL" id="CP046276">
    <property type="protein sequence ID" value="QGS51468.1"/>
    <property type="molecule type" value="Genomic_DNA"/>
</dbReference>
<dbReference type="GO" id="GO:0008422">
    <property type="term" value="F:beta-glucosidase activity"/>
    <property type="evidence" value="ECO:0007669"/>
    <property type="project" value="TreeGrafter"/>
</dbReference>
<evidence type="ECO:0000313" key="6">
    <source>
        <dbReference type="EMBL" id="QGS51468.1"/>
    </source>
</evidence>
<evidence type="ECO:0000256" key="2">
    <source>
        <dbReference type="ARBA" id="ARBA00022801"/>
    </source>
</evidence>
<dbReference type="RefSeq" id="WP_156005457.1">
    <property type="nucleotide sequence ID" value="NZ_CP046276.1"/>
</dbReference>
<name>A0A6I6CBB6_9MOLU</name>
<protein>
    <submittedName>
        <fullName evidence="6">6-phospho-beta-glucosidase</fullName>
    </submittedName>
</protein>
<sequence length="484" mass="57152">MYKFKKENFLWGGATAASQVEGAWNLNNKSLTISEMRPFIKNLDRKNIKDVLDISKENYLKSIENKDNLHYPKRFGVDFYHRYKEDIKLFKECHLGIYRLSMAWARIFPNGDDEKPNEAGLKFYRDVFEECKKNNIKIMVTINHFDLPYPIIEKYGGWVNKKVTDLYLKYAVTIFKEFKDIVDYWLPFNEINVAIWSGVTGLGIFREDYKSNKLYLEACYQGLHNQFYAQAKFIEEAKNISHEAKIGCMVANSTNYPLNCDPKNVRECQRLQQIHRFFFYDLMVYGSYPSYINRFFKENNINLEIKKNEMETIKNNKIDFISFSYYATGTISLDESDKTESNLTIAGKNPYLKATDWGWHIDSIGIRITINEIWDKYHLPIFISENGIGVLEKLNEQNTIEDDYRIDYLKEHMIQIGEAIEDGCDVFGYTMWTPIDVVSAGTNEMSKRYGMIYVDYDDFHNGTGNRYLKKSYHWFKKFRETNLL</sequence>
<dbReference type="KEGG" id="stab:STABA_v1c01010"/>
<evidence type="ECO:0000313" key="7">
    <source>
        <dbReference type="Proteomes" id="UP000424468"/>
    </source>
</evidence>
<keyword evidence="7" id="KW-1185">Reference proteome</keyword>
<dbReference type="GO" id="GO:0005829">
    <property type="term" value="C:cytosol"/>
    <property type="evidence" value="ECO:0007669"/>
    <property type="project" value="TreeGrafter"/>
</dbReference>
<dbReference type="AlphaFoldDB" id="A0A6I6CBB6"/>
<keyword evidence="2" id="KW-0378">Hydrolase</keyword>
<dbReference type="PROSITE" id="PS00572">
    <property type="entry name" value="GLYCOSYL_HYDROL_F1_1"/>
    <property type="match status" value="1"/>
</dbReference>
<comment type="similarity">
    <text evidence="1 5">Belongs to the glycosyl hydrolase 1 family.</text>
</comment>
<dbReference type="Gene3D" id="3.20.20.80">
    <property type="entry name" value="Glycosidases"/>
    <property type="match status" value="1"/>
</dbReference>
<evidence type="ECO:0000256" key="4">
    <source>
        <dbReference type="PROSITE-ProRule" id="PRU10055"/>
    </source>
</evidence>
<dbReference type="GO" id="GO:0016052">
    <property type="term" value="P:carbohydrate catabolic process"/>
    <property type="evidence" value="ECO:0007669"/>
    <property type="project" value="TreeGrafter"/>
</dbReference>
<evidence type="ECO:0000256" key="5">
    <source>
        <dbReference type="RuleBase" id="RU003690"/>
    </source>
</evidence>
<dbReference type="PRINTS" id="PR00131">
    <property type="entry name" value="GLHYDRLASE1"/>
</dbReference>
<reference evidence="6 7" key="1">
    <citation type="submission" date="2019-11" db="EMBL/GenBank/DDBJ databases">
        <title>Complete genome sequence of Spiroplasma tabanidicola TAUS-1 (DSM 22603).</title>
        <authorList>
            <person name="Huang C.-T."/>
            <person name="Lin Y.-C."/>
            <person name="Kuo C.-H."/>
        </authorList>
    </citation>
    <scope>NUCLEOTIDE SEQUENCE [LARGE SCALE GENOMIC DNA]</scope>
    <source>
        <strain evidence="6 7">TAUS-1</strain>
    </source>
</reference>
<evidence type="ECO:0000256" key="3">
    <source>
        <dbReference type="ARBA" id="ARBA00023295"/>
    </source>
</evidence>
<dbReference type="OrthoDB" id="391810at2"/>
<dbReference type="SUPFAM" id="SSF51445">
    <property type="entry name" value="(Trans)glycosidases"/>
    <property type="match status" value="1"/>
</dbReference>
<dbReference type="Pfam" id="PF00232">
    <property type="entry name" value="Glyco_hydro_1"/>
    <property type="match status" value="1"/>
</dbReference>
<dbReference type="PANTHER" id="PTHR10353:SF136">
    <property type="entry name" value="ARYL-PHOSPHO-BETA-D-GLUCOSIDASE BGLC"/>
    <property type="match status" value="1"/>
</dbReference>
<gene>
    <name evidence="6" type="primary">celF</name>
    <name evidence="6" type="ORF">STABA_v1c01010</name>
</gene>
<keyword evidence="3" id="KW-0326">Glycosidase</keyword>
<dbReference type="InterPro" id="IPR018120">
    <property type="entry name" value="Glyco_hydro_1_AS"/>
</dbReference>
<evidence type="ECO:0000256" key="1">
    <source>
        <dbReference type="ARBA" id="ARBA00010838"/>
    </source>
</evidence>
<accession>A0A6I6CBB6</accession>
<dbReference type="PANTHER" id="PTHR10353">
    <property type="entry name" value="GLYCOSYL HYDROLASE"/>
    <property type="match status" value="1"/>
</dbReference>
<dbReference type="FunFam" id="3.20.20.80:FF:000004">
    <property type="entry name" value="Beta-glucosidase 6-phospho-beta-glucosidase"/>
    <property type="match status" value="1"/>
</dbReference>
<organism evidence="6 7">
    <name type="scientific">Spiroplasma tabanidicola</name>
    <dbReference type="NCBI Taxonomy" id="324079"/>
    <lineage>
        <taxon>Bacteria</taxon>
        <taxon>Bacillati</taxon>
        <taxon>Mycoplasmatota</taxon>
        <taxon>Mollicutes</taxon>
        <taxon>Entomoplasmatales</taxon>
        <taxon>Spiroplasmataceae</taxon>
        <taxon>Spiroplasma</taxon>
    </lineage>
</organism>
<dbReference type="Proteomes" id="UP000424468">
    <property type="component" value="Chromosome"/>
</dbReference>
<feature type="active site" description="Nucleophile" evidence="4">
    <location>
        <position position="385"/>
    </location>
</feature>
<dbReference type="InterPro" id="IPR001360">
    <property type="entry name" value="Glyco_hydro_1"/>
</dbReference>
<proteinExistence type="inferred from homology"/>